<comment type="similarity">
    <text evidence="2">Belongs to the CPA3 antiporters (TC 2.A.63) subunit D family.</text>
</comment>
<evidence type="ECO:0000256" key="1">
    <source>
        <dbReference type="ARBA" id="ARBA00004651"/>
    </source>
</evidence>
<protein>
    <submittedName>
        <fullName evidence="10">Multicomponent Na+:H+ antiporter subunit D</fullName>
    </submittedName>
</protein>
<evidence type="ECO:0000256" key="8">
    <source>
        <dbReference type="SAM" id="Phobius"/>
    </source>
</evidence>
<feature type="transmembrane region" description="Helical" evidence="8">
    <location>
        <begin position="136"/>
        <end position="155"/>
    </location>
</feature>
<feature type="transmembrane region" description="Helical" evidence="8">
    <location>
        <begin position="81"/>
        <end position="100"/>
    </location>
</feature>
<evidence type="ECO:0000256" key="2">
    <source>
        <dbReference type="ARBA" id="ARBA00005346"/>
    </source>
</evidence>
<evidence type="ECO:0000259" key="9">
    <source>
        <dbReference type="Pfam" id="PF00361"/>
    </source>
</evidence>
<accession>A0A840A5I3</accession>
<dbReference type="AlphaFoldDB" id="A0A840A5I3"/>
<feature type="transmembrane region" description="Helical" evidence="8">
    <location>
        <begin position="240"/>
        <end position="261"/>
    </location>
</feature>
<evidence type="ECO:0000256" key="7">
    <source>
        <dbReference type="RuleBase" id="RU000320"/>
    </source>
</evidence>
<feature type="transmembrane region" description="Helical" evidence="8">
    <location>
        <begin position="167"/>
        <end position="188"/>
    </location>
</feature>
<feature type="transmembrane region" description="Helical" evidence="8">
    <location>
        <begin position="112"/>
        <end position="130"/>
    </location>
</feature>
<evidence type="ECO:0000313" key="11">
    <source>
        <dbReference type="Proteomes" id="UP000553193"/>
    </source>
</evidence>
<keyword evidence="11" id="KW-1185">Reference proteome</keyword>
<dbReference type="InterPro" id="IPR003918">
    <property type="entry name" value="NADH_UbQ_OxRdtase"/>
</dbReference>
<feature type="transmembrane region" description="Helical" evidence="8">
    <location>
        <begin position="372"/>
        <end position="394"/>
    </location>
</feature>
<dbReference type="GO" id="GO:0008137">
    <property type="term" value="F:NADH dehydrogenase (ubiquinone) activity"/>
    <property type="evidence" value="ECO:0007669"/>
    <property type="project" value="InterPro"/>
</dbReference>
<evidence type="ECO:0000256" key="3">
    <source>
        <dbReference type="ARBA" id="ARBA00022475"/>
    </source>
</evidence>
<keyword evidence="5 8" id="KW-1133">Transmembrane helix</keyword>
<name>A0A840A5I3_9PROT</name>
<dbReference type="PANTHER" id="PTHR42703">
    <property type="entry name" value="NADH DEHYDROGENASE"/>
    <property type="match status" value="1"/>
</dbReference>
<dbReference type="GO" id="GO:0042773">
    <property type="term" value="P:ATP synthesis coupled electron transport"/>
    <property type="evidence" value="ECO:0007669"/>
    <property type="project" value="InterPro"/>
</dbReference>
<dbReference type="Proteomes" id="UP000553193">
    <property type="component" value="Unassembled WGS sequence"/>
</dbReference>
<evidence type="ECO:0000256" key="4">
    <source>
        <dbReference type="ARBA" id="ARBA00022692"/>
    </source>
</evidence>
<keyword evidence="6 8" id="KW-0472">Membrane</keyword>
<keyword evidence="3" id="KW-1003">Cell membrane</keyword>
<organism evidence="10 11">
    <name type="scientific">Roseococcus suduntuyensis</name>
    <dbReference type="NCBI Taxonomy" id="455361"/>
    <lineage>
        <taxon>Bacteria</taxon>
        <taxon>Pseudomonadati</taxon>
        <taxon>Pseudomonadota</taxon>
        <taxon>Alphaproteobacteria</taxon>
        <taxon>Acetobacterales</taxon>
        <taxon>Roseomonadaceae</taxon>
        <taxon>Roseococcus</taxon>
    </lineage>
</organism>
<evidence type="ECO:0000313" key="10">
    <source>
        <dbReference type="EMBL" id="MBB3897218.1"/>
    </source>
</evidence>
<reference evidence="10 11" key="1">
    <citation type="submission" date="2020-08" db="EMBL/GenBank/DDBJ databases">
        <title>Genomic Encyclopedia of Type Strains, Phase IV (KMG-IV): sequencing the most valuable type-strain genomes for metagenomic binning, comparative biology and taxonomic classification.</title>
        <authorList>
            <person name="Goeker M."/>
        </authorList>
    </citation>
    <scope>NUCLEOTIDE SEQUENCE [LARGE SCALE GENOMIC DNA]</scope>
    <source>
        <strain evidence="10 11">DSM 19979</strain>
    </source>
</reference>
<dbReference type="NCBIfam" id="NF009306">
    <property type="entry name" value="PRK12663.1"/>
    <property type="match status" value="1"/>
</dbReference>
<evidence type="ECO:0000256" key="6">
    <source>
        <dbReference type="ARBA" id="ARBA00023136"/>
    </source>
</evidence>
<dbReference type="RefSeq" id="WP_184382147.1">
    <property type="nucleotide sequence ID" value="NZ_JACIDJ010000001.1"/>
</dbReference>
<evidence type="ECO:0000256" key="5">
    <source>
        <dbReference type="ARBA" id="ARBA00022989"/>
    </source>
</evidence>
<keyword evidence="4 7" id="KW-0812">Transmembrane</keyword>
<gene>
    <name evidence="10" type="ORF">GGQ83_000644</name>
</gene>
<proteinExistence type="inferred from homology"/>
<dbReference type="EMBL" id="JACIDJ010000001">
    <property type="protein sequence ID" value="MBB3897218.1"/>
    <property type="molecule type" value="Genomic_DNA"/>
</dbReference>
<feature type="transmembrane region" description="Helical" evidence="8">
    <location>
        <begin position="273"/>
        <end position="296"/>
    </location>
</feature>
<feature type="transmembrane region" description="Helical" evidence="8">
    <location>
        <begin position="208"/>
        <end position="233"/>
    </location>
</feature>
<dbReference type="GO" id="GO:0005886">
    <property type="term" value="C:plasma membrane"/>
    <property type="evidence" value="ECO:0007669"/>
    <property type="project" value="UniProtKB-SubCell"/>
</dbReference>
<dbReference type="PRINTS" id="PR01437">
    <property type="entry name" value="NUOXDRDTASE4"/>
</dbReference>
<dbReference type="PANTHER" id="PTHR42703:SF1">
    <property type="entry name" value="NA(+)_H(+) ANTIPORTER SUBUNIT D1"/>
    <property type="match status" value="1"/>
</dbReference>
<dbReference type="Pfam" id="PF00361">
    <property type="entry name" value="Proton_antipo_M"/>
    <property type="match status" value="1"/>
</dbReference>
<dbReference type="InterPro" id="IPR001750">
    <property type="entry name" value="ND/Mrp_TM"/>
</dbReference>
<feature type="domain" description="NADH:quinone oxidoreductase/Mrp antiporter transmembrane" evidence="9">
    <location>
        <begin position="130"/>
        <end position="421"/>
    </location>
</feature>
<feature type="transmembrane region" description="Helical" evidence="8">
    <location>
        <begin position="308"/>
        <end position="327"/>
    </location>
</feature>
<sequence>MATRADWLLALPLLLPLLACAATAALQSRRDLQRGITAVTAVGLLLASAALVAEVIARGVIASQMGQWPAPFGITLVADLFAASMVAITALMYAATALYARGDTDVLENEALWHPLLAALALGVGGAFLAGDLFNLYVWFEVMLIASFGLIVLGGGREQLDGAVKYAMLNLLATTVFLISVGMMYGLTGTLNLADMARRIPEIENQGAVAAVAFLMLAAFGAKAAVFPLFFWLPASYHTAIAPVAAIFAALLTKVGVYALIRIVTLLLPEGHAWVAPLMWFLAAGTMVVGVLGAAAHWEIRRILSFHIISQIGYMIVGIAIATPLALAGAVLYMLHHIVVKANLFLVAGVIRRAGGTFSLATLGGLWRRDPWLGLLFAIPALSLAGIPPFSGFWAKLFVLKSGFDAGWYVLAGIALATGILTLYSMLKIWMEAFWKEVPEGTPELPPITGATRWLLLAPVAGLGLITITIGLWTEPFAAFALAAGEQLASREAYITAVMGVIRP</sequence>
<comment type="subcellular location">
    <subcellularLocation>
        <location evidence="1">Cell membrane</location>
        <topology evidence="1">Multi-pass membrane protein</topology>
    </subcellularLocation>
    <subcellularLocation>
        <location evidence="7">Membrane</location>
        <topology evidence="7">Multi-pass membrane protein</topology>
    </subcellularLocation>
</comment>
<dbReference type="InterPro" id="IPR050586">
    <property type="entry name" value="CPA3_Na-H_Antiporter_D"/>
</dbReference>
<feature type="transmembrane region" description="Helical" evidence="8">
    <location>
        <begin position="406"/>
        <end position="427"/>
    </location>
</feature>
<feature type="transmembrane region" description="Helical" evidence="8">
    <location>
        <begin position="38"/>
        <end position="61"/>
    </location>
</feature>
<feature type="transmembrane region" description="Helical" evidence="8">
    <location>
        <begin position="6"/>
        <end position="26"/>
    </location>
</feature>
<feature type="transmembrane region" description="Helical" evidence="8">
    <location>
        <begin position="454"/>
        <end position="473"/>
    </location>
</feature>
<comment type="caution">
    <text evidence="10">The sequence shown here is derived from an EMBL/GenBank/DDBJ whole genome shotgun (WGS) entry which is preliminary data.</text>
</comment>